<keyword evidence="2" id="KW-1185">Reference proteome</keyword>
<organism evidence="1 2">
    <name type="scientific">Erwinia phage Cronus</name>
    <dbReference type="NCBI Taxonomy" id="2163633"/>
    <lineage>
        <taxon>Viruses</taxon>
        <taxon>Duplodnaviria</taxon>
        <taxon>Heunggongvirae</taxon>
        <taxon>Uroviricota</taxon>
        <taxon>Caudoviricetes</taxon>
        <taxon>Pantevenvirales</taxon>
        <taxon>Straboviridae</taxon>
        <taxon>Tevenvirinae</taxon>
        <taxon>Risoevirus</taxon>
        <taxon>Risoevirus cronus</taxon>
        <taxon>Roskildevirus cronus</taxon>
    </lineage>
</organism>
<accession>A0A2S1GM15</accession>
<sequence length="122" mass="14205">MKQHLYLINYTRDGRKSSYQIPATSEANALVRLGQIQTDTYRQIENDVWIEWDGGVMPVHEDTLLEVRFSDGGEDGPDPAYSWHWNHMGHSRDVFAYRLIENVDRRDDIEIDVIDIKKTGLV</sequence>
<dbReference type="EMBL" id="MH059636">
    <property type="protein sequence ID" value="AWD90426.1"/>
    <property type="molecule type" value="Genomic_DNA"/>
</dbReference>
<dbReference type="GeneID" id="65112859"/>
<evidence type="ECO:0000313" key="2">
    <source>
        <dbReference type="Proteomes" id="UP000246316"/>
    </source>
</evidence>
<reference evidence="1" key="1">
    <citation type="submission" date="2018-03" db="EMBL/GenBank/DDBJ databases">
        <title>Phage therapy in agriculture - a green tech approach to combat plant pathogenic bacteria.</title>
        <authorList>
            <person name="Carstens A.B."/>
            <person name="Djurhuus A.M."/>
            <person name="Hansen L.H."/>
        </authorList>
    </citation>
    <scope>NUCLEOTIDE SEQUENCE [LARGE SCALE GENOMIC DNA]</scope>
</reference>
<proteinExistence type="predicted"/>
<dbReference type="KEGG" id="vg:65112859"/>
<evidence type="ECO:0000313" key="1">
    <source>
        <dbReference type="EMBL" id="AWD90426.1"/>
    </source>
</evidence>
<dbReference type="Proteomes" id="UP000246316">
    <property type="component" value="Segment"/>
</dbReference>
<dbReference type="RefSeq" id="YP_010095225.1">
    <property type="nucleotide sequence ID" value="NC_055743.1"/>
</dbReference>
<protein>
    <submittedName>
        <fullName evidence="1">Uncharacterized protein</fullName>
    </submittedName>
</protein>
<name>A0A2S1GM15_9CAUD</name>